<evidence type="ECO:0000313" key="5">
    <source>
        <dbReference type="EMBL" id="KAF2094668.1"/>
    </source>
</evidence>
<feature type="region of interest" description="Disordered" evidence="3">
    <location>
        <begin position="21"/>
        <end position="47"/>
    </location>
</feature>
<keyword evidence="6" id="KW-1185">Reference proteome</keyword>
<gene>
    <name evidence="5" type="ORF">NA57DRAFT_60089</name>
</gene>
<dbReference type="PANTHER" id="PTHR22746">
    <property type="entry name" value="RAB6A-GEF COMPLEX PARTNER PROTEIN 1"/>
    <property type="match status" value="1"/>
</dbReference>
<evidence type="ECO:0000313" key="6">
    <source>
        <dbReference type="Proteomes" id="UP000799772"/>
    </source>
</evidence>
<dbReference type="Pfam" id="PF25440">
    <property type="entry name" value="Beta-prop_RIC1_2nd"/>
    <property type="match status" value="1"/>
</dbReference>
<name>A0A9P4I739_9PEZI</name>
<dbReference type="GO" id="GO:0034066">
    <property type="term" value="C:Ric1-Rgp1 guanyl-nucleotide exchange factor complex"/>
    <property type="evidence" value="ECO:0007669"/>
    <property type="project" value="InterPro"/>
</dbReference>
<dbReference type="GO" id="GO:0042147">
    <property type="term" value="P:retrograde transport, endosome to Golgi"/>
    <property type="evidence" value="ECO:0007669"/>
    <property type="project" value="TreeGrafter"/>
</dbReference>
<dbReference type="PANTHER" id="PTHR22746:SF10">
    <property type="entry name" value="GUANINE NUCLEOTIDE EXCHANGE FACTOR SUBUNIT RIC1"/>
    <property type="match status" value="1"/>
</dbReference>
<dbReference type="Pfam" id="PF07064">
    <property type="entry name" value="RIC1"/>
    <property type="match status" value="1"/>
</dbReference>
<evidence type="ECO:0000256" key="1">
    <source>
        <dbReference type="ARBA" id="ARBA00004370"/>
    </source>
</evidence>
<dbReference type="InterPro" id="IPR040096">
    <property type="entry name" value="Ric1"/>
</dbReference>
<dbReference type="AlphaFoldDB" id="A0A9P4I739"/>
<comment type="subcellular location">
    <subcellularLocation>
        <location evidence="1">Membrane</location>
    </subcellularLocation>
</comment>
<feature type="domain" description="RIC1 C-terminal alpha solenoid region" evidence="4">
    <location>
        <begin position="813"/>
        <end position="981"/>
    </location>
</feature>
<comment type="caution">
    <text evidence="5">The sequence shown here is derived from an EMBL/GenBank/DDBJ whole genome shotgun (WGS) entry which is preliminary data.</text>
</comment>
<dbReference type="GO" id="GO:0000139">
    <property type="term" value="C:Golgi membrane"/>
    <property type="evidence" value="ECO:0007669"/>
    <property type="project" value="TreeGrafter"/>
</dbReference>
<dbReference type="GO" id="GO:0005829">
    <property type="term" value="C:cytosol"/>
    <property type="evidence" value="ECO:0007669"/>
    <property type="project" value="TreeGrafter"/>
</dbReference>
<sequence length="1000" mass="110649">MYWPIGNPKVYSEVTEGRHVGRDISNDGVTSGDHNGPSERDENTTGGENILGLRITRNGHFFVTWTASSFTVWQSKPTVVVARVARSPESIKHYGANVTVLIRPDSAIFVVQTGNGFLITYTLSTEHGGRVYQGSFYESGGIARRRSSATAKVGAGSAANLGPGEGTGVANVSMRFRMVIKVDAGIAKALALDDGLVVATEKPAAVQSILWSPDKSGSQTSTELLTRMSWVDKDSAITEMIHDRPMNLSTWITSDGKAYAVQRHSVKSPIEGKSPKKAWQGYCFHTPDMEGSYAVKAAINARFSLIAIGCANGDILIYNARDYAGHIPLSHKLSVSSTVSSPGTLAYLSYSPDGYCMFAGFSNGWMMWSVYGKPTGSSFNANRVISENNDERWFLGIRDCFWLGGGSQLVLASNADPHFWMVDMARSAVAGCFSPANVTRSLLQTNSGIMVYRGYDVPDVSAISAESGLWYQVQVPAQYLLHQWPIRTAVTSADGRYVAVAGRRGLAHYSVTSGRWKTFDDPTMEDEFTVRGGMCWYQHILIAAVESNINNTYQVRMYSRELALDNGKMLHAVQLGAPIVLITPSGDDSLLVYTYENILYHYMIATTAKHMRLIQVGQIALHGIIRAPLRVRAVSWILPEDQLEHGDPSQDVGMATVLFLVDGKLVLLNPTTSEQGELKYEMRILANNVEHYALMRDQPSEYRGDSQIDVTSLMQNGYLMNGHNGQDLKDSIWYFDGTAMKVWPDVQDVLASASLDFGRELPPCVDIPIDFYPLSAVFAKGILFGIESEILQRRNVNFSTLRFVTRTHLFLPALLKYHLSRYNSPAALHLSHRYRTLDYFPHALEVLLHDVLDEEVDAAEAEQRLLPNVLSFLSTFPEYLDIIVQCTRKTEVRSWRTLFAHLPPPQELFEESLAKGSLKTAGGYLLVLHTFEELSSSSEQLIRLLRRAKEEQDWELCKELARFLMALDPSGATLRDALEVVDLIPPTASGGGDRLALPTG</sequence>
<reference evidence="5" key="1">
    <citation type="journal article" date="2020" name="Stud. Mycol.">
        <title>101 Dothideomycetes genomes: a test case for predicting lifestyles and emergence of pathogens.</title>
        <authorList>
            <person name="Haridas S."/>
            <person name="Albert R."/>
            <person name="Binder M."/>
            <person name="Bloem J."/>
            <person name="Labutti K."/>
            <person name="Salamov A."/>
            <person name="Andreopoulos B."/>
            <person name="Baker S."/>
            <person name="Barry K."/>
            <person name="Bills G."/>
            <person name="Bluhm B."/>
            <person name="Cannon C."/>
            <person name="Castanera R."/>
            <person name="Culley D."/>
            <person name="Daum C."/>
            <person name="Ezra D."/>
            <person name="Gonzalez J."/>
            <person name="Henrissat B."/>
            <person name="Kuo A."/>
            <person name="Liang C."/>
            <person name="Lipzen A."/>
            <person name="Lutzoni F."/>
            <person name="Magnuson J."/>
            <person name="Mondo S."/>
            <person name="Nolan M."/>
            <person name="Ohm R."/>
            <person name="Pangilinan J."/>
            <person name="Park H.-J."/>
            <person name="Ramirez L."/>
            <person name="Alfaro M."/>
            <person name="Sun H."/>
            <person name="Tritt A."/>
            <person name="Yoshinaga Y."/>
            <person name="Zwiers L.-H."/>
            <person name="Turgeon B."/>
            <person name="Goodwin S."/>
            <person name="Spatafora J."/>
            <person name="Crous P."/>
            <person name="Grigoriev I."/>
        </authorList>
    </citation>
    <scope>NUCLEOTIDE SEQUENCE</scope>
    <source>
        <strain evidence="5">CBS 133067</strain>
    </source>
</reference>
<proteinExistence type="predicted"/>
<evidence type="ECO:0000259" key="4">
    <source>
        <dbReference type="Pfam" id="PF07064"/>
    </source>
</evidence>
<dbReference type="Proteomes" id="UP000799772">
    <property type="component" value="Unassembled WGS sequence"/>
</dbReference>
<dbReference type="InterPro" id="IPR009771">
    <property type="entry name" value="RIC1_C"/>
</dbReference>
<evidence type="ECO:0000256" key="2">
    <source>
        <dbReference type="ARBA" id="ARBA00023136"/>
    </source>
</evidence>
<dbReference type="SUPFAM" id="SSF82171">
    <property type="entry name" value="DPP6 N-terminal domain-like"/>
    <property type="match status" value="1"/>
</dbReference>
<evidence type="ECO:0000256" key="3">
    <source>
        <dbReference type="SAM" id="MobiDB-lite"/>
    </source>
</evidence>
<accession>A0A9P4I739</accession>
<dbReference type="GO" id="GO:0006886">
    <property type="term" value="P:intracellular protein transport"/>
    <property type="evidence" value="ECO:0007669"/>
    <property type="project" value="InterPro"/>
</dbReference>
<protein>
    <submittedName>
        <fullName evidence="5">RIC1-domain-containing protein</fullName>
    </submittedName>
</protein>
<keyword evidence="2" id="KW-0472">Membrane</keyword>
<organism evidence="5 6">
    <name type="scientific">Rhizodiscina lignyota</name>
    <dbReference type="NCBI Taxonomy" id="1504668"/>
    <lineage>
        <taxon>Eukaryota</taxon>
        <taxon>Fungi</taxon>
        <taxon>Dikarya</taxon>
        <taxon>Ascomycota</taxon>
        <taxon>Pezizomycotina</taxon>
        <taxon>Dothideomycetes</taxon>
        <taxon>Pleosporomycetidae</taxon>
        <taxon>Aulographales</taxon>
        <taxon>Rhizodiscinaceae</taxon>
        <taxon>Rhizodiscina</taxon>
    </lineage>
</organism>
<dbReference type="EMBL" id="ML978133">
    <property type="protein sequence ID" value="KAF2094668.1"/>
    <property type="molecule type" value="Genomic_DNA"/>
</dbReference>
<dbReference type="OrthoDB" id="67540at2759"/>